<proteinExistence type="predicted"/>
<reference evidence="2 3" key="1">
    <citation type="submission" date="2022-01" db="EMBL/GenBank/DDBJ databases">
        <title>A chromosomal length assembly of Cordylochernes scorpioides.</title>
        <authorList>
            <person name="Zeh D."/>
            <person name="Zeh J."/>
        </authorList>
    </citation>
    <scope>NUCLEOTIDE SEQUENCE [LARGE SCALE GENOMIC DNA]</scope>
    <source>
        <strain evidence="2">IN4F17</strain>
        <tissue evidence="2">Whole Body</tissue>
    </source>
</reference>
<dbReference type="InterPro" id="IPR041667">
    <property type="entry name" value="Cupin_8"/>
</dbReference>
<dbReference type="Gene3D" id="1.10.287.1010">
    <property type="entry name" value="Clavaminate synthase-like"/>
    <property type="match status" value="1"/>
</dbReference>
<evidence type="ECO:0000313" key="2">
    <source>
        <dbReference type="EMBL" id="UYV79671.1"/>
    </source>
</evidence>
<dbReference type="PANTHER" id="PTHR12461:SF105">
    <property type="entry name" value="HYPOXIA-INDUCIBLE FACTOR 1-ALPHA INHIBITOR"/>
    <property type="match status" value="1"/>
</dbReference>
<dbReference type="Pfam" id="PF13621">
    <property type="entry name" value="Cupin_8"/>
    <property type="match status" value="1"/>
</dbReference>
<keyword evidence="3" id="KW-1185">Reference proteome</keyword>
<protein>
    <submittedName>
        <fullName evidence="2">HIF1AN</fullName>
    </submittedName>
</protein>
<dbReference type="PROSITE" id="PS51184">
    <property type="entry name" value="JMJC"/>
    <property type="match status" value="1"/>
</dbReference>
<sequence>MPKMAKAIDIAKPNYKFRDYGINLEPILTLEFNDPKVVYTIGNEQPVIIKNSGAVDPLLKWDLSYLEKHMGSQTQAVYSSSSHNFKFYDEHKPQQFGLSNIPFQPPHSCKQMTIKEFAKAFKGWKPGDDRLYLQNSLYSEGVNAKMLKDFQSINWGWFVQQKCLHGWGPLTSNLLLVSHPGCLTPAHYDEQNNIFAQLHGYKRFLLFPPMMMKCLYPYPIYHPHDRQSQVDFDSPDLSKFPRFNELKGYEAILGPGDLLYLPNYWWHHVETSSEGWDQCVSVNFWYKASPAKNIEFPLKGSQKMALSRNLEKLFIETLKNVDEIEEMWQAMVLGRYLQLGEEKKEEQLEDKTA</sequence>
<dbReference type="Proteomes" id="UP001235939">
    <property type="component" value="Chromosome 18"/>
</dbReference>
<dbReference type="PANTHER" id="PTHR12461">
    <property type="entry name" value="HYPOXIA-INDUCIBLE FACTOR 1 ALPHA INHIBITOR-RELATED"/>
    <property type="match status" value="1"/>
</dbReference>
<dbReference type="InterPro" id="IPR003347">
    <property type="entry name" value="JmjC_dom"/>
</dbReference>
<gene>
    <name evidence="2" type="ORF">LAZ67_18000225</name>
</gene>
<organism evidence="2 3">
    <name type="scientific">Cordylochernes scorpioides</name>
    <dbReference type="NCBI Taxonomy" id="51811"/>
    <lineage>
        <taxon>Eukaryota</taxon>
        <taxon>Metazoa</taxon>
        <taxon>Ecdysozoa</taxon>
        <taxon>Arthropoda</taxon>
        <taxon>Chelicerata</taxon>
        <taxon>Arachnida</taxon>
        <taxon>Pseudoscorpiones</taxon>
        <taxon>Cheliferoidea</taxon>
        <taxon>Chernetidae</taxon>
        <taxon>Cordylochernes</taxon>
    </lineage>
</organism>
<dbReference type="SMART" id="SM00558">
    <property type="entry name" value="JmjC"/>
    <property type="match status" value="1"/>
</dbReference>
<dbReference type="Gene3D" id="2.60.120.10">
    <property type="entry name" value="Jelly Rolls"/>
    <property type="match status" value="1"/>
</dbReference>
<dbReference type="EMBL" id="CP092880">
    <property type="protein sequence ID" value="UYV79671.1"/>
    <property type="molecule type" value="Genomic_DNA"/>
</dbReference>
<evidence type="ECO:0000313" key="3">
    <source>
        <dbReference type="Proteomes" id="UP001235939"/>
    </source>
</evidence>
<feature type="domain" description="JmjC" evidence="1">
    <location>
        <begin position="129"/>
        <end position="301"/>
    </location>
</feature>
<accession>A0ABY6LEV4</accession>
<dbReference type="InterPro" id="IPR014710">
    <property type="entry name" value="RmlC-like_jellyroll"/>
</dbReference>
<dbReference type="SUPFAM" id="SSF51197">
    <property type="entry name" value="Clavaminate synthase-like"/>
    <property type="match status" value="1"/>
</dbReference>
<dbReference type="InterPro" id="IPR027452">
    <property type="entry name" value="FIH-1_dom_II"/>
</dbReference>
<evidence type="ECO:0000259" key="1">
    <source>
        <dbReference type="PROSITE" id="PS51184"/>
    </source>
</evidence>
<name>A0ABY6LEV4_9ARAC</name>